<dbReference type="EMBL" id="CAUYUJ010009844">
    <property type="protein sequence ID" value="CAK0827822.1"/>
    <property type="molecule type" value="Genomic_DNA"/>
</dbReference>
<dbReference type="Proteomes" id="UP001189429">
    <property type="component" value="Unassembled WGS sequence"/>
</dbReference>
<reference evidence="1" key="1">
    <citation type="submission" date="2023-10" db="EMBL/GenBank/DDBJ databases">
        <authorList>
            <person name="Chen Y."/>
            <person name="Shah S."/>
            <person name="Dougan E. K."/>
            <person name="Thang M."/>
            <person name="Chan C."/>
        </authorList>
    </citation>
    <scope>NUCLEOTIDE SEQUENCE [LARGE SCALE GENOMIC DNA]</scope>
</reference>
<keyword evidence="2" id="KW-1185">Reference proteome</keyword>
<accession>A0ABN9S9M4</accession>
<organism evidence="1 2">
    <name type="scientific">Prorocentrum cordatum</name>
    <dbReference type="NCBI Taxonomy" id="2364126"/>
    <lineage>
        <taxon>Eukaryota</taxon>
        <taxon>Sar</taxon>
        <taxon>Alveolata</taxon>
        <taxon>Dinophyceae</taxon>
        <taxon>Prorocentrales</taxon>
        <taxon>Prorocentraceae</taxon>
        <taxon>Prorocentrum</taxon>
    </lineage>
</organism>
<evidence type="ECO:0000313" key="2">
    <source>
        <dbReference type="Proteomes" id="UP001189429"/>
    </source>
</evidence>
<name>A0ABN9S9M4_9DINO</name>
<sequence>MKTVALHLRLQRAPSAFTSTAAIVNGKGEPVSRLAVTEQPVFRCENHGAVLVGVSGAFRGGLRVNGSTLEFDADPANRTPNLRDVVAQRPESLEDYGLVDCQKGPRPPQP</sequence>
<comment type="caution">
    <text evidence="1">The sequence shown here is derived from an EMBL/GenBank/DDBJ whole genome shotgun (WGS) entry which is preliminary data.</text>
</comment>
<gene>
    <name evidence="1" type="ORF">PCOR1329_LOCUS27254</name>
</gene>
<protein>
    <submittedName>
        <fullName evidence="1">Uncharacterized protein</fullName>
    </submittedName>
</protein>
<evidence type="ECO:0000313" key="1">
    <source>
        <dbReference type="EMBL" id="CAK0827822.1"/>
    </source>
</evidence>
<proteinExistence type="predicted"/>